<dbReference type="InterPro" id="IPR017853">
    <property type="entry name" value="GH"/>
</dbReference>
<evidence type="ECO:0000256" key="1">
    <source>
        <dbReference type="ARBA" id="ARBA00009336"/>
    </source>
</evidence>
<dbReference type="PANTHER" id="PTHR46066:SF2">
    <property type="entry name" value="CHITINASE DOMAIN-CONTAINING PROTEIN 1"/>
    <property type="match status" value="1"/>
</dbReference>
<feature type="signal peptide" evidence="3">
    <location>
        <begin position="1"/>
        <end position="21"/>
    </location>
</feature>
<dbReference type="PANTHER" id="PTHR46066">
    <property type="entry name" value="CHITINASE DOMAIN-CONTAINING PROTEIN 1 FAMILY MEMBER"/>
    <property type="match status" value="1"/>
</dbReference>
<evidence type="ECO:0000313" key="4">
    <source>
        <dbReference type="EMBL" id="KAK2069164.1"/>
    </source>
</evidence>
<keyword evidence="3" id="KW-0732">Signal</keyword>
<comment type="similarity">
    <text evidence="1">Belongs to the glycosyl hydrolase 18 family.</text>
</comment>
<dbReference type="GO" id="GO:0012505">
    <property type="term" value="C:endomembrane system"/>
    <property type="evidence" value="ECO:0007669"/>
    <property type="project" value="TreeGrafter"/>
</dbReference>
<dbReference type="InterPro" id="IPR029070">
    <property type="entry name" value="Chitinase_insertion_sf"/>
</dbReference>
<protein>
    <recommendedName>
        <fullName evidence="6">Chitinase</fullName>
    </recommendedName>
</protein>
<organism evidence="4 5">
    <name type="scientific">Phyllachora maydis</name>
    <dbReference type="NCBI Taxonomy" id="1825666"/>
    <lineage>
        <taxon>Eukaryota</taxon>
        <taxon>Fungi</taxon>
        <taxon>Dikarya</taxon>
        <taxon>Ascomycota</taxon>
        <taxon>Pezizomycotina</taxon>
        <taxon>Sordariomycetes</taxon>
        <taxon>Sordariomycetidae</taxon>
        <taxon>Phyllachorales</taxon>
        <taxon>Phyllachoraceae</taxon>
        <taxon>Phyllachora</taxon>
    </lineage>
</organism>
<proteinExistence type="inferred from homology"/>
<name>A0AAD9M9M7_9PEZI</name>
<sequence>MMKALHSALCVALVLSVRAQAQGENAEADRPKHRHYPHLTSLAYVTPWNSRGNELVERYRHKLDMVSPVWYTVHVTDEQNNRPYAVRGGPPKKEDEEWYRRLQQPEKASDGTQSRIKIVPRFMLDGWVEDDYRALLFNETRWALLAEAIIGLVDKGAYDGLVFESALTHVLTAPLATLAAALHARDKDQPNILCLVLPPVRTPGAFGGDETVVGQFDRQNQAILAAVETLAEVADYLSIMTYDMTGNGGRESKAGREHGYVGDHTLREPGENTNKDWVRENMLAFAKTSGAWALPSVDEDDDLAALAYHVDELQHLKTKPRIITQKLLMGYPMYGYQFPILYMDQKTGKLSAAPTQGPCTAVIRGAGEAIMASHAVALKPASGAARTSEMPGSGEQCFEYEREAHDGWWLACHPTNKGIDEALKTISDVVETNGRGLGGSGIALWELGQAVPDLLDRL</sequence>
<evidence type="ECO:0000256" key="3">
    <source>
        <dbReference type="SAM" id="SignalP"/>
    </source>
</evidence>
<evidence type="ECO:0008006" key="6">
    <source>
        <dbReference type="Google" id="ProtNLM"/>
    </source>
</evidence>
<comment type="caution">
    <text evidence="4">The sequence shown here is derived from an EMBL/GenBank/DDBJ whole genome shotgun (WGS) entry which is preliminary data.</text>
</comment>
<dbReference type="EMBL" id="JAQQPM010000003">
    <property type="protein sequence ID" value="KAK2069164.1"/>
    <property type="molecule type" value="Genomic_DNA"/>
</dbReference>
<dbReference type="SUPFAM" id="SSF51445">
    <property type="entry name" value="(Trans)glycosidases"/>
    <property type="match status" value="1"/>
</dbReference>
<reference evidence="4" key="1">
    <citation type="journal article" date="2023" name="Mol. Plant Microbe Interact.">
        <title>Elucidating the Obligate Nature and Biological Capacity of an Invasive Fungal Corn Pathogen.</title>
        <authorList>
            <person name="MacCready J.S."/>
            <person name="Roggenkamp E.M."/>
            <person name="Gdanetz K."/>
            <person name="Chilvers M.I."/>
        </authorList>
    </citation>
    <scope>NUCLEOTIDE SEQUENCE</scope>
    <source>
        <strain evidence="4">PM02</strain>
    </source>
</reference>
<accession>A0AAD9M9M7</accession>
<dbReference type="AlphaFoldDB" id="A0AAD9M9M7"/>
<feature type="chain" id="PRO_5042128424" description="Chitinase" evidence="3">
    <location>
        <begin position="22"/>
        <end position="458"/>
    </location>
</feature>
<dbReference type="Gene3D" id="3.20.20.80">
    <property type="entry name" value="Glycosidases"/>
    <property type="match status" value="1"/>
</dbReference>
<gene>
    <name evidence="4" type="ORF">P8C59_003768</name>
</gene>
<dbReference type="Gene3D" id="3.10.50.10">
    <property type="match status" value="1"/>
</dbReference>
<dbReference type="Proteomes" id="UP001217918">
    <property type="component" value="Unassembled WGS sequence"/>
</dbReference>
<evidence type="ECO:0000313" key="5">
    <source>
        <dbReference type="Proteomes" id="UP001217918"/>
    </source>
</evidence>
<dbReference type="GO" id="GO:0070492">
    <property type="term" value="F:oligosaccharide binding"/>
    <property type="evidence" value="ECO:0007669"/>
    <property type="project" value="TreeGrafter"/>
</dbReference>
<evidence type="ECO:0000256" key="2">
    <source>
        <dbReference type="SAM" id="MobiDB-lite"/>
    </source>
</evidence>
<feature type="region of interest" description="Disordered" evidence="2">
    <location>
        <begin position="251"/>
        <end position="272"/>
    </location>
</feature>
<keyword evidence="5" id="KW-1185">Reference proteome</keyword>